<gene>
    <name evidence="2" type="ORF">UFOVP342_64</name>
</gene>
<sequence length="755" mass="82799">MAKAPDFQQIMQEYNVRPFVAEPIVNRGPGLKKGAELGAIADIGGALISGAVAYDRAKTLEGVTQQVNDIVNEQQQRSLGGVASLEKDVVGTQAQMEQVKRMAGYDETYPIMLNQQLSKDVSGIQNVLTDKADRLVRAKNQGIMTEFELRERLAKVTREALTANPAYAREIVRHVGTIAEVNNLSARVNQDVEIVRQQQASFDAQVKQLENQALQNEINIYSPKYQNPDGSKNYDKIAQDTGEKIEKKALFNAVDQSVKTNQAISNLNAQQVSDSGLHYKVTDAVTDNINSQFDSILKNTTIANKEMAFTQVANNATILARRAFVINNVNPDDPKIKPALDLFDSQLKLIQDTYVKQANGTYTAEQAKNRLSILVDTKKYEAYTKMPTAIEMEIKANIFGKLSPRSQAERQIDFDNSIKDLLTTSDKVMGTDYDKSDRAFTSKAGGKETIAKSVLDENVSMTATEKRGGAELEATLSKFIAKLDTNPATGKQITQDLIRSLANPQFKQVASEIKDPAILSGLQRHISDYVPLLNNAVNQFRITNPGNLNVTFNDKDGTIVVTGTDQDARSVNQFNAQTVRSINETFTAFYNTSGLSLSEARVQFYGKLPSLVPTGSLDKKTSESTVKGASVDLVIPKLAQVESGNKHTDDQGKLVKSPTGALGKYQILPSTAKDPGFDIKPIADLAKAPEAEHKRFATDYLSAMLKEFGGDMEKALAAYNAGPAVVRNAIDIDPINWKQHITAEAKTYINKFASL</sequence>
<proteinExistence type="predicted"/>
<evidence type="ECO:0000259" key="1">
    <source>
        <dbReference type="Pfam" id="PF01464"/>
    </source>
</evidence>
<feature type="domain" description="Transglycosylase SLT" evidence="1">
    <location>
        <begin position="637"/>
        <end position="732"/>
    </location>
</feature>
<dbReference type="CDD" id="cd00254">
    <property type="entry name" value="LT-like"/>
    <property type="match status" value="1"/>
</dbReference>
<dbReference type="Gene3D" id="1.10.530.10">
    <property type="match status" value="1"/>
</dbReference>
<dbReference type="EMBL" id="LR796361">
    <property type="protein sequence ID" value="CAB4139644.1"/>
    <property type="molecule type" value="Genomic_DNA"/>
</dbReference>
<dbReference type="Pfam" id="PF01464">
    <property type="entry name" value="SLT"/>
    <property type="match status" value="1"/>
</dbReference>
<reference evidence="2" key="1">
    <citation type="submission" date="2020-04" db="EMBL/GenBank/DDBJ databases">
        <authorList>
            <person name="Chiriac C."/>
            <person name="Salcher M."/>
            <person name="Ghai R."/>
            <person name="Kavagutti S V."/>
        </authorList>
    </citation>
    <scope>NUCLEOTIDE SEQUENCE</scope>
</reference>
<dbReference type="SUPFAM" id="SSF53955">
    <property type="entry name" value="Lysozyme-like"/>
    <property type="match status" value="1"/>
</dbReference>
<protein>
    <submittedName>
        <fullName evidence="2">LT_GEWL domain containing protein</fullName>
    </submittedName>
</protein>
<dbReference type="InterPro" id="IPR023346">
    <property type="entry name" value="Lysozyme-like_dom_sf"/>
</dbReference>
<evidence type="ECO:0000313" key="2">
    <source>
        <dbReference type="EMBL" id="CAB4139644.1"/>
    </source>
</evidence>
<dbReference type="InterPro" id="IPR008258">
    <property type="entry name" value="Transglycosylase_SLT_dom_1"/>
</dbReference>
<accession>A0A6J5LYF9</accession>
<name>A0A6J5LYF9_9CAUD</name>
<organism evidence="2">
    <name type="scientific">uncultured Caudovirales phage</name>
    <dbReference type="NCBI Taxonomy" id="2100421"/>
    <lineage>
        <taxon>Viruses</taxon>
        <taxon>Duplodnaviria</taxon>
        <taxon>Heunggongvirae</taxon>
        <taxon>Uroviricota</taxon>
        <taxon>Caudoviricetes</taxon>
        <taxon>Peduoviridae</taxon>
        <taxon>Maltschvirus</taxon>
        <taxon>Maltschvirus maltsch</taxon>
    </lineage>
</organism>